<reference evidence="1" key="1">
    <citation type="submission" date="2016-10" db="EMBL/GenBank/DDBJ databases">
        <title>Sequence of Gallionella enrichment culture.</title>
        <authorList>
            <person name="Poehlein A."/>
            <person name="Muehling M."/>
            <person name="Daniel R."/>
        </authorList>
    </citation>
    <scope>NUCLEOTIDE SEQUENCE</scope>
</reference>
<comment type="caution">
    <text evidence="1">The sequence shown here is derived from an EMBL/GenBank/DDBJ whole genome shotgun (WGS) entry which is preliminary data.</text>
</comment>
<sequence>MKYRLRIAFLCLGAISANALNSNVAVAGPADYVYTPTVEKGEREIDFKYGTAKQQDGTTNHVTSLGFGYGATESWFTELYLKRESGSGSGLSIAEWENKFQLTETGKYPVDVGFIVEFEAPLSNRNDPYELKVGPLFQTDFGKLQLNGNVLVERKFGHHNDGDDPYISEMGYQLQAKYRLKQELEFGVQAMGEVGQWDNWSSTSNQNHRMGPAVFGKLGLGNGQAIKYNAAWLFGISNVAPDNTFRMQAEYEF</sequence>
<organism evidence="1">
    <name type="scientific">mine drainage metagenome</name>
    <dbReference type="NCBI Taxonomy" id="410659"/>
    <lineage>
        <taxon>unclassified sequences</taxon>
        <taxon>metagenomes</taxon>
        <taxon>ecological metagenomes</taxon>
    </lineage>
</organism>
<gene>
    <name evidence="1" type="ORF">GALL_169560</name>
</gene>
<evidence type="ECO:0000313" key="1">
    <source>
        <dbReference type="EMBL" id="OIR00992.1"/>
    </source>
</evidence>
<dbReference type="EMBL" id="MLJW01000089">
    <property type="protein sequence ID" value="OIR00992.1"/>
    <property type="molecule type" value="Genomic_DNA"/>
</dbReference>
<dbReference type="AlphaFoldDB" id="A0A1J5SAA4"/>
<accession>A0A1J5SAA4</accession>
<proteinExistence type="predicted"/>
<protein>
    <submittedName>
        <fullName evidence="1">Uncharacterized protein</fullName>
    </submittedName>
</protein>
<name>A0A1J5SAA4_9ZZZZ</name>